<organism evidence="9 10">
    <name type="scientific">Aspergillus oryzae</name>
    <name type="common">Yellow koji mold</name>
    <dbReference type="NCBI Taxonomy" id="5062"/>
    <lineage>
        <taxon>Eukaryota</taxon>
        <taxon>Fungi</taxon>
        <taxon>Dikarya</taxon>
        <taxon>Ascomycota</taxon>
        <taxon>Pezizomycotina</taxon>
        <taxon>Eurotiomycetes</taxon>
        <taxon>Eurotiomycetidae</taxon>
        <taxon>Eurotiales</taxon>
        <taxon>Aspergillaceae</taxon>
        <taxon>Aspergillus</taxon>
        <taxon>Aspergillus subgen. Circumdati</taxon>
    </lineage>
</organism>
<comment type="caution">
    <text evidence="9">The sequence shown here is derived from an EMBL/GenBank/DDBJ whole genome shotgun (WGS) entry which is preliminary data.</text>
</comment>
<dbReference type="PANTHER" id="PTHR42940">
    <property type="entry name" value="ALCOHOL DEHYDROGENASE 1-RELATED"/>
    <property type="match status" value="1"/>
</dbReference>
<dbReference type="Gene3D" id="3.90.180.10">
    <property type="entry name" value="Medium-chain alcohol dehydrogenases, catalytic domain"/>
    <property type="match status" value="1"/>
</dbReference>
<dbReference type="PANTHER" id="PTHR42940:SF6">
    <property type="entry name" value="DEHYDROGENASE, PUTATIVE (AFU_ORTHOLOGUE AFUA_2G04590)-RELATED"/>
    <property type="match status" value="1"/>
</dbReference>
<keyword evidence="4 6" id="KW-0862">Zinc</keyword>
<evidence type="ECO:0000259" key="8">
    <source>
        <dbReference type="Pfam" id="PF08240"/>
    </source>
</evidence>
<dbReference type="Gene3D" id="3.40.50.720">
    <property type="entry name" value="NAD(P)-binding Rossmann-like Domain"/>
    <property type="match status" value="1"/>
</dbReference>
<evidence type="ECO:0000313" key="10">
    <source>
        <dbReference type="Proteomes" id="UP001165205"/>
    </source>
</evidence>
<evidence type="ECO:0000256" key="3">
    <source>
        <dbReference type="ARBA" id="ARBA00022723"/>
    </source>
</evidence>
<dbReference type="CDD" id="cd08297">
    <property type="entry name" value="CAD3"/>
    <property type="match status" value="1"/>
</dbReference>
<dbReference type="InterPro" id="IPR013149">
    <property type="entry name" value="ADH-like_C"/>
</dbReference>
<evidence type="ECO:0000256" key="5">
    <source>
        <dbReference type="ARBA" id="ARBA00023002"/>
    </source>
</evidence>
<name>A0AAN5BTP1_ASPOZ</name>
<keyword evidence="5" id="KW-0560">Oxidoreductase</keyword>
<evidence type="ECO:0000256" key="2">
    <source>
        <dbReference type="ARBA" id="ARBA00008072"/>
    </source>
</evidence>
<dbReference type="GO" id="GO:0008270">
    <property type="term" value="F:zinc ion binding"/>
    <property type="evidence" value="ECO:0007669"/>
    <property type="project" value="InterPro"/>
</dbReference>
<dbReference type="InterPro" id="IPR013154">
    <property type="entry name" value="ADH-like_N"/>
</dbReference>
<keyword evidence="3 6" id="KW-0479">Metal-binding</keyword>
<dbReference type="GO" id="GO:0004022">
    <property type="term" value="F:alcohol dehydrogenase (NAD+) activity"/>
    <property type="evidence" value="ECO:0007669"/>
    <property type="project" value="TreeGrafter"/>
</dbReference>
<dbReference type="GO" id="GO:0005737">
    <property type="term" value="C:cytoplasm"/>
    <property type="evidence" value="ECO:0007669"/>
    <property type="project" value="TreeGrafter"/>
</dbReference>
<evidence type="ECO:0000259" key="7">
    <source>
        <dbReference type="Pfam" id="PF00107"/>
    </source>
</evidence>
<dbReference type="Proteomes" id="UP001165205">
    <property type="component" value="Unassembled WGS sequence"/>
</dbReference>
<evidence type="ECO:0000313" key="9">
    <source>
        <dbReference type="EMBL" id="GMG32164.1"/>
    </source>
</evidence>
<sequence length="411" mass="44373">MTIHPVFEYEDEHGSRLEPRDLFILWLSTLVLHRVVEETTEKTISRFIMGARQPTSDPIPSTQTVALVSELGGNVEFREGYPVPTPGENEVLAKVTQIICKYANLQILDLHTKNGTAAGPSGDPITKIKLPHVGGHEGVGRIVALGPRCGSDLKVGGLVGIRFSSRICRRCEFCLAGTEQYCIKSTNHLHHEDGSFQEFIALDADYLTILPDDIDPVVIGPVLCAGVTAYKVSGCAMSLLLPQEMLTPYVGVQYAKAQGALVIGVDAADKRDFVLGLGATEFIDFTSTDPVQRVHEITGLGAHAVVVTAGSAKAFAHACEMLRVGGTLSCVGIPPGRPVLETPICTIVIKGLRITGNLVGSLKECMEAVDLVRRGVVKPEIKVRKFKELPQVYEEMENGDIAGRIVLQVSE</sequence>
<feature type="domain" description="Alcohol dehydrogenase-like N-terminal" evidence="8">
    <location>
        <begin position="100"/>
        <end position="212"/>
    </location>
</feature>
<dbReference type="InterPro" id="IPR011032">
    <property type="entry name" value="GroES-like_sf"/>
</dbReference>
<reference evidence="9" key="1">
    <citation type="submission" date="2023-04" db="EMBL/GenBank/DDBJ databases">
        <title>Aspergillus oryzae NBRC 4228.</title>
        <authorList>
            <person name="Ichikawa N."/>
            <person name="Sato H."/>
            <person name="Tonouchi N."/>
        </authorList>
    </citation>
    <scope>NUCLEOTIDE SEQUENCE</scope>
    <source>
        <strain evidence="9">NBRC 4228</strain>
    </source>
</reference>
<protein>
    <submittedName>
        <fullName evidence="9">Unnamed protein product</fullName>
    </submittedName>
</protein>
<proteinExistence type="inferred from homology"/>
<dbReference type="SUPFAM" id="SSF51735">
    <property type="entry name" value="NAD(P)-binding Rossmann-fold domains"/>
    <property type="match status" value="1"/>
</dbReference>
<dbReference type="SUPFAM" id="SSF50129">
    <property type="entry name" value="GroES-like"/>
    <property type="match status" value="1"/>
</dbReference>
<feature type="domain" description="Alcohol dehydrogenase-like C-terminal" evidence="7">
    <location>
        <begin position="251"/>
        <end position="372"/>
    </location>
</feature>
<gene>
    <name evidence="9" type="ORF">Aory04_000792000</name>
</gene>
<comment type="similarity">
    <text evidence="2 6">Belongs to the zinc-containing alcohol dehydrogenase family.</text>
</comment>
<dbReference type="AlphaFoldDB" id="A0AAN5BTP1"/>
<evidence type="ECO:0000256" key="6">
    <source>
        <dbReference type="RuleBase" id="RU361277"/>
    </source>
</evidence>
<dbReference type="EMBL" id="BSYA01000096">
    <property type="protein sequence ID" value="GMG32164.1"/>
    <property type="molecule type" value="Genomic_DNA"/>
</dbReference>
<evidence type="ECO:0000256" key="1">
    <source>
        <dbReference type="ARBA" id="ARBA00001947"/>
    </source>
</evidence>
<accession>A0AAN5BTP1</accession>
<dbReference type="InterPro" id="IPR002328">
    <property type="entry name" value="ADH_Zn_CS"/>
</dbReference>
<dbReference type="InterPro" id="IPR036291">
    <property type="entry name" value="NAD(P)-bd_dom_sf"/>
</dbReference>
<comment type="cofactor">
    <cofactor evidence="1 6">
        <name>Zn(2+)</name>
        <dbReference type="ChEBI" id="CHEBI:29105"/>
    </cofactor>
</comment>
<dbReference type="Pfam" id="PF00107">
    <property type="entry name" value="ADH_zinc_N"/>
    <property type="match status" value="1"/>
</dbReference>
<dbReference type="Pfam" id="PF08240">
    <property type="entry name" value="ADH_N"/>
    <property type="match status" value="1"/>
</dbReference>
<evidence type="ECO:0000256" key="4">
    <source>
        <dbReference type="ARBA" id="ARBA00022833"/>
    </source>
</evidence>
<dbReference type="PROSITE" id="PS00059">
    <property type="entry name" value="ADH_ZINC"/>
    <property type="match status" value="1"/>
</dbReference>